<keyword evidence="1" id="KW-1133">Transmembrane helix</keyword>
<keyword evidence="1" id="KW-0812">Transmembrane</keyword>
<dbReference type="Proteomes" id="UP001161064">
    <property type="component" value="Unassembled WGS sequence"/>
</dbReference>
<accession>A0ABQ4PYR8</accession>
<feature type="transmembrane region" description="Helical" evidence="1">
    <location>
        <begin position="12"/>
        <end position="31"/>
    </location>
</feature>
<dbReference type="InterPro" id="IPR021265">
    <property type="entry name" value="DUF2842"/>
</dbReference>
<evidence type="ECO:0000313" key="3">
    <source>
        <dbReference type="Proteomes" id="UP001161064"/>
    </source>
</evidence>
<name>A0ABQ4PYR8_9PROT</name>
<comment type="caution">
    <text evidence="2">The sequence shown here is derived from an EMBL/GenBank/DDBJ whole genome shotgun (WGS) entry which is preliminary data.</text>
</comment>
<feature type="transmembrane region" description="Helical" evidence="1">
    <location>
        <begin position="37"/>
        <end position="56"/>
    </location>
</feature>
<keyword evidence="3" id="KW-1185">Reference proteome</keyword>
<reference evidence="2" key="1">
    <citation type="submission" date="2021-05" db="EMBL/GenBank/DDBJ databases">
        <authorList>
            <person name="Tanabe Y."/>
        </authorList>
    </citation>
    <scope>NUCLEOTIDE SEQUENCE</scope>
    <source>
        <strain evidence="2">BOTRYCO-1</strain>
    </source>
</reference>
<reference evidence="2" key="2">
    <citation type="journal article" date="2023" name="ISME Commun">
        <title>Characterization of a bloom-associated alphaproteobacterial lineage, 'Candidatus Phycosocius': insights into freshwater algal-bacterial interactions.</title>
        <authorList>
            <person name="Tanabe Y."/>
            <person name="Yamaguchi H."/>
            <person name="Yoshida M."/>
            <person name="Kai A."/>
            <person name="Okazaki Y."/>
        </authorList>
    </citation>
    <scope>NUCLEOTIDE SEQUENCE</scope>
    <source>
        <strain evidence="2">BOTRYCO-1</strain>
    </source>
</reference>
<protein>
    <recommendedName>
        <fullName evidence="4">DUF2842 domain-containing protein</fullName>
    </recommendedName>
</protein>
<dbReference type="RefSeq" id="WP_284361701.1">
    <property type="nucleotide sequence ID" value="NZ_BPFZ01000021.1"/>
</dbReference>
<organism evidence="2 3">
    <name type="scientific">Candidatus Phycosocius spiralis</name>
    <dbReference type="NCBI Taxonomy" id="2815099"/>
    <lineage>
        <taxon>Bacteria</taxon>
        <taxon>Pseudomonadati</taxon>
        <taxon>Pseudomonadota</taxon>
        <taxon>Alphaproteobacteria</taxon>
        <taxon>Caulobacterales</taxon>
        <taxon>Caulobacterales incertae sedis</taxon>
        <taxon>Candidatus Phycosocius</taxon>
    </lineage>
</organism>
<evidence type="ECO:0000256" key="1">
    <source>
        <dbReference type="SAM" id="Phobius"/>
    </source>
</evidence>
<proteinExistence type="predicted"/>
<sequence length="84" mass="9423">MKATYRRGIGILITLVVLMVYTFFAASVGSLLADKPWYAQIGFFAVAGIGWVFPLYPVYVWMRRLDPDEAALEKPPVAAATRKR</sequence>
<dbReference type="EMBL" id="BPFZ01000021">
    <property type="protein sequence ID" value="GIU68101.1"/>
    <property type="molecule type" value="Genomic_DNA"/>
</dbReference>
<evidence type="ECO:0008006" key="4">
    <source>
        <dbReference type="Google" id="ProtNLM"/>
    </source>
</evidence>
<gene>
    <name evidence="2" type="ORF">PsB1_2255</name>
</gene>
<keyword evidence="1" id="KW-0472">Membrane</keyword>
<dbReference type="Pfam" id="PF11003">
    <property type="entry name" value="DUF2842"/>
    <property type="match status" value="1"/>
</dbReference>
<evidence type="ECO:0000313" key="2">
    <source>
        <dbReference type="EMBL" id="GIU68101.1"/>
    </source>
</evidence>